<name>A0AAN7SA44_MYCAM</name>
<reference evidence="1 2" key="1">
    <citation type="journal article" date="2023" name="J. Hered.">
        <title>Chromosome-level genome of the wood stork (Mycteria americana) provides insight into avian chromosome evolution.</title>
        <authorList>
            <person name="Flamio R. Jr."/>
            <person name="Ramstad K.M."/>
        </authorList>
    </citation>
    <scope>NUCLEOTIDE SEQUENCE [LARGE SCALE GENOMIC DNA]</scope>
    <source>
        <strain evidence="1">JAX WOST 10</strain>
    </source>
</reference>
<proteinExistence type="predicted"/>
<sequence>MLAGLDPLVILYMPCDDTQDDLLHQLLQHRAAQVIIPTCSTFEEGGSSHFFPSESAGDNRQLLAELQCLRTRDHIFHDCERLANNLKNLEGHWKVSITPEKAEQPQLSQPVLVGEVLQPSDHFNGPPLDSLQQLHVLLVLRTPELDAVLQLAQVPLDDILSFWRVNCTTQLGVIYKLAEGALGLSVNVIDENIEQYWSHFEEKAEGVLRDKKLNMTQQCTLAGKDAKSLLGSIRQSTASRSREVILPLCSALVRPYLECCVQFWVPQYKRHGLVGVSPVQGHEEEPRPTCRDSAGCHLKPHRAQRSALWHSQGAQGSAPHLQAPAGVPVTAIRFPSGGTFLLSFRRQGSPNILNPAGLKFKFVGEREKGHD</sequence>
<keyword evidence="2" id="KW-1185">Reference proteome</keyword>
<protein>
    <submittedName>
        <fullName evidence="1">Uncharacterized protein</fullName>
    </submittedName>
</protein>
<accession>A0AAN7SA44</accession>
<dbReference type="PANTHER" id="PTHR33332">
    <property type="entry name" value="REVERSE TRANSCRIPTASE DOMAIN-CONTAINING PROTEIN"/>
    <property type="match status" value="1"/>
</dbReference>
<dbReference type="EMBL" id="JAUNZN010000001">
    <property type="protein sequence ID" value="KAK4832397.1"/>
    <property type="molecule type" value="Genomic_DNA"/>
</dbReference>
<dbReference type="AlphaFoldDB" id="A0AAN7SA44"/>
<gene>
    <name evidence="1" type="ORF">QYF61_022532</name>
</gene>
<comment type="caution">
    <text evidence="1">The sequence shown here is derived from an EMBL/GenBank/DDBJ whole genome shotgun (WGS) entry which is preliminary data.</text>
</comment>
<evidence type="ECO:0000313" key="1">
    <source>
        <dbReference type="EMBL" id="KAK4832397.1"/>
    </source>
</evidence>
<feature type="non-terminal residue" evidence="1">
    <location>
        <position position="371"/>
    </location>
</feature>
<evidence type="ECO:0000313" key="2">
    <source>
        <dbReference type="Proteomes" id="UP001333110"/>
    </source>
</evidence>
<dbReference type="Proteomes" id="UP001333110">
    <property type="component" value="Unassembled WGS sequence"/>
</dbReference>
<organism evidence="1 2">
    <name type="scientific">Mycteria americana</name>
    <name type="common">Wood stork</name>
    <dbReference type="NCBI Taxonomy" id="33587"/>
    <lineage>
        <taxon>Eukaryota</taxon>
        <taxon>Metazoa</taxon>
        <taxon>Chordata</taxon>
        <taxon>Craniata</taxon>
        <taxon>Vertebrata</taxon>
        <taxon>Euteleostomi</taxon>
        <taxon>Archelosauria</taxon>
        <taxon>Archosauria</taxon>
        <taxon>Dinosauria</taxon>
        <taxon>Saurischia</taxon>
        <taxon>Theropoda</taxon>
        <taxon>Coelurosauria</taxon>
        <taxon>Aves</taxon>
        <taxon>Neognathae</taxon>
        <taxon>Neoaves</taxon>
        <taxon>Aequornithes</taxon>
        <taxon>Ciconiiformes</taxon>
        <taxon>Ciconiidae</taxon>
        <taxon>Mycteria</taxon>
    </lineage>
</organism>